<name>A0A381V4Y0_9ZZZZ</name>
<dbReference type="InterPro" id="IPR001310">
    <property type="entry name" value="Histidine_triad_HIT"/>
</dbReference>
<sequence length="119" mass="13356">MNSRDCVFCKIISGNEPAVFHVKEPSFVVFENNLRWFPVQLLLVPTIHIMQDDLWSDPDLLSRLGTAANSLGKELCPEGYRILSNFGPHGMQSQSHAHLHLIGGMELGLYVKGRPPFIN</sequence>
<gene>
    <name evidence="1" type="ORF">METZ01_LOCUS88108</name>
</gene>
<dbReference type="AlphaFoldDB" id="A0A381V4Y0"/>
<protein>
    <recommendedName>
        <fullName evidence="2">HIT domain-containing protein</fullName>
    </recommendedName>
</protein>
<organism evidence="1">
    <name type="scientific">marine metagenome</name>
    <dbReference type="NCBI Taxonomy" id="408172"/>
    <lineage>
        <taxon>unclassified sequences</taxon>
        <taxon>metagenomes</taxon>
        <taxon>ecological metagenomes</taxon>
    </lineage>
</organism>
<dbReference type="EMBL" id="UINC01007825">
    <property type="protein sequence ID" value="SVA35254.1"/>
    <property type="molecule type" value="Genomic_DNA"/>
</dbReference>
<dbReference type="Gene3D" id="3.30.428.10">
    <property type="entry name" value="HIT-like"/>
    <property type="match status" value="1"/>
</dbReference>
<evidence type="ECO:0000313" key="1">
    <source>
        <dbReference type="EMBL" id="SVA35254.1"/>
    </source>
</evidence>
<accession>A0A381V4Y0</accession>
<dbReference type="SUPFAM" id="SSF54197">
    <property type="entry name" value="HIT-like"/>
    <property type="match status" value="1"/>
</dbReference>
<proteinExistence type="predicted"/>
<dbReference type="PANTHER" id="PTHR23089">
    <property type="entry name" value="HISTIDINE TRIAD HIT PROTEIN"/>
    <property type="match status" value="1"/>
</dbReference>
<evidence type="ECO:0008006" key="2">
    <source>
        <dbReference type="Google" id="ProtNLM"/>
    </source>
</evidence>
<dbReference type="InterPro" id="IPR036265">
    <property type="entry name" value="HIT-like_sf"/>
</dbReference>
<reference evidence="1" key="1">
    <citation type="submission" date="2018-05" db="EMBL/GenBank/DDBJ databases">
        <authorList>
            <person name="Lanie J.A."/>
            <person name="Ng W.-L."/>
            <person name="Kazmierczak K.M."/>
            <person name="Andrzejewski T.M."/>
            <person name="Davidsen T.M."/>
            <person name="Wayne K.J."/>
            <person name="Tettelin H."/>
            <person name="Glass J.I."/>
            <person name="Rusch D."/>
            <person name="Podicherti R."/>
            <person name="Tsui H.-C.T."/>
            <person name="Winkler M.E."/>
        </authorList>
    </citation>
    <scope>NUCLEOTIDE SEQUENCE</scope>
</reference>
<dbReference type="Pfam" id="PF11969">
    <property type="entry name" value="DcpS_C"/>
    <property type="match status" value="1"/>
</dbReference>